<dbReference type="Pfam" id="PF04311">
    <property type="entry name" value="DUF459"/>
    <property type="match status" value="1"/>
</dbReference>
<name>A0A382DGS3_9ZZZZ</name>
<dbReference type="Gene3D" id="3.40.50.1110">
    <property type="entry name" value="SGNH hydrolase"/>
    <property type="match status" value="1"/>
</dbReference>
<sequence length="172" mass="19366">TVPHWDWDEDVLTDYDFSVAQARPDVVVMMIGANEFEGHVVEGEALPAGSDRWREVLAERADEAVAHWLAGGGHVYWWTTPLMRDSRFAAVDELNEIWVDTMVAWAPAGSVLDSMQVLGDEDGRYRDEIVNEDGSIVPLRKEHGVHFLEIGADLLARQLEEQLVLDGWLVAR</sequence>
<accession>A0A382DGS3</accession>
<dbReference type="AlphaFoldDB" id="A0A382DGS3"/>
<dbReference type="SUPFAM" id="SSF52266">
    <property type="entry name" value="SGNH hydrolase"/>
    <property type="match status" value="1"/>
</dbReference>
<reference evidence="1" key="1">
    <citation type="submission" date="2018-05" db="EMBL/GenBank/DDBJ databases">
        <authorList>
            <person name="Lanie J.A."/>
            <person name="Ng W.-L."/>
            <person name="Kazmierczak K.M."/>
            <person name="Andrzejewski T.M."/>
            <person name="Davidsen T.M."/>
            <person name="Wayne K.J."/>
            <person name="Tettelin H."/>
            <person name="Glass J.I."/>
            <person name="Rusch D."/>
            <person name="Podicherti R."/>
            <person name="Tsui H.-C.T."/>
            <person name="Winkler M.E."/>
        </authorList>
    </citation>
    <scope>NUCLEOTIDE SEQUENCE</scope>
</reference>
<evidence type="ECO:0008006" key="2">
    <source>
        <dbReference type="Google" id="ProtNLM"/>
    </source>
</evidence>
<dbReference type="InterPro" id="IPR036514">
    <property type="entry name" value="SGNH_hydro_sf"/>
</dbReference>
<protein>
    <recommendedName>
        <fullName evidence="2">SGNH hydrolase-type esterase domain-containing protein</fullName>
    </recommendedName>
</protein>
<feature type="non-terminal residue" evidence="1">
    <location>
        <position position="1"/>
    </location>
</feature>
<organism evidence="1">
    <name type="scientific">marine metagenome</name>
    <dbReference type="NCBI Taxonomy" id="408172"/>
    <lineage>
        <taxon>unclassified sequences</taxon>
        <taxon>metagenomes</taxon>
        <taxon>ecological metagenomes</taxon>
    </lineage>
</organism>
<gene>
    <name evidence="1" type="ORF">METZ01_LOCUS189735</name>
</gene>
<dbReference type="EMBL" id="UINC01039019">
    <property type="protein sequence ID" value="SVB36881.1"/>
    <property type="molecule type" value="Genomic_DNA"/>
</dbReference>
<dbReference type="InterPro" id="IPR007407">
    <property type="entry name" value="DUF459"/>
</dbReference>
<proteinExistence type="predicted"/>
<evidence type="ECO:0000313" key="1">
    <source>
        <dbReference type="EMBL" id="SVB36881.1"/>
    </source>
</evidence>